<dbReference type="Proteomes" id="UP001597112">
    <property type="component" value="Unassembled WGS sequence"/>
</dbReference>
<dbReference type="PANTHER" id="PTHR38471:SF2">
    <property type="entry name" value="FOUR HELIX BUNDLE PROTEIN"/>
    <property type="match status" value="1"/>
</dbReference>
<proteinExistence type="predicted"/>
<accession>A0ABW3K1M3</accession>
<evidence type="ECO:0000313" key="2">
    <source>
        <dbReference type="Proteomes" id="UP001597112"/>
    </source>
</evidence>
<name>A0ABW3K1M3_9BACT</name>
<comment type="caution">
    <text evidence="1">The sequence shown here is derived from an EMBL/GenBank/DDBJ whole genome shotgun (WGS) entry which is preliminary data.</text>
</comment>
<dbReference type="NCBIfam" id="TIGR02436">
    <property type="entry name" value="four helix bundle protein"/>
    <property type="match status" value="1"/>
</dbReference>
<protein>
    <submittedName>
        <fullName evidence="1">Four helix bundle protein</fullName>
    </submittedName>
</protein>
<dbReference type="SUPFAM" id="SSF158446">
    <property type="entry name" value="IVS-encoded protein-like"/>
    <property type="match status" value="1"/>
</dbReference>
<evidence type="ECO:0000313" key="1">
    <source>
        <dbReference type="EMBL" id="MFD0999118.1"/>
    </source>
</evidence>
<gene>
    <name evidence="1" type="ORF">ACFQ21_07360</name>
</gene>
<dbReference type="InterPro" id="IPR036583">
    <property type="entry name" value="23S_rRNA_IVS_sf"/>
</dbReference>
<dbReference type="CDD" id="cd16377">
    <property type="entry name" value="23S_rRNA_IVP_like"/>
    <property type="match status" value="1"/>
</dbReference>
<dbReference type="InterPro" id="IPR012657">
    <property type="entry name" value="23S_rRNA-intervening_sequence"/>
</dbReference>
<dbReference type="RefSeq" id="WP_377576992.1">
    <property type="nucleotide sequence ID" value="NZ_JBHTKA010000001.1"/>
</dbReference>
<dbReference type="EMBL" id="JBHTKA010000001">
    <property type="protein sequence ID" value="MFD0999118.1"/>
    <property type="molecule type" value="Genomic_DNA"/>
</dbReference>
<keyword evidence="2" id="KW-1185">Reference proteome</keyword>
<reference evidence="2" key="1">
    <citation type="journal article" date="2019" name="Int. J. Syst. Evol. Microbiol.">
        <title>The Global Catalogue of Microorganisms (GCM) 10K type strain sequencing project: providing services to taxonomists for standard genome sequencing and annotation.</title>
        <authorList>
            <consortium name="The Broad Institute Genomics Platform"/>
            <consortium name="The Broad Institute Genome Sequencing Center for Infectious Disease"/>
            <person name="Wu L."/>
            <person name="Ma J."/>
        </authorList>
    </citation>
    <scope>NUCLEOTIDE SEQUENCE [LARGE SCALE GENOMIC DNA]</scope>
    <source>
        <strain evidence="2">CCUG 58938</strain>
    </source>
</reference>
<dbReference type="Gene3D" id="1.20.1440.60">
    <property type="entry name" value="23S rRNA-intervening sequence"/>
    <property type="match status" value="1"/>
</dbReference>
<dbReference type="PANTHER" id="PTHR38471">
    <property type="entry name" value="FOUR HELIX BUNDLE PROTEIN"/>
    <property type="match status" value="1"/>
</dbReference>
<dbReference type="Pfam" id="PF05635">
    <property type="entry name" value="23S_rRNA_IVP"/>
    <property type="match status" value="1"/>
</dbReference>
<organism evidence="1 2">
    <name type="scientific">Ohtaekwangia kribbensis</name>
    <dbReference type="NCBI Taxonomy" id="688913"/>
    <lineage>
        <taxon>Bacteria</taxon>
        <taxon>Pseudomonadati</taxon>
        <taxon>Bacteroidota</taxon>
        <taxon>Cytophagia</taxon>
        <taxon>Cytophagales</taxon>
        <taxon>Fulvivirgaceae</taxon>
        <taxon>Ohtaekwangia</taxon>
    </lineage>
</organism>
<sequence>MKDFKKLLIWQKGMELMEETYRLATLLPHEEKYGLRSQLTRAAVSIVLNIAEGSAKASKKEYKYYLETSLGSAFELETVLLVTERLDLMEDKVISKVMSEVLREQRKINGFINKINSDV</sequence>